<dbReference type="InterPro" id="IPR003018">
    <property type="entry name" value="GAF"/>
</dbReference>
<dbReference type="InterPro" id="IPR029016">
    <property type="entry name" value="GAF-like_dom_sf"/>
</dbReference>
<evidence type="ECO:0000313" key="12">
    <source>
        <dbReference type="EMBL" id="MBB5895749.1"/>
    </source>
</evidence>
<evidence type="ECO:0000259" key="11">
    <source>
        <dbReference type="SMART" id="SM00065"/>
    </source>
</evidence>
<dbReference type="Gene3D" id="3.30.450.40">
    <property type="match status" value="2"/>
</dbReference>
<feature type="domain" description="GAF" evidence="11">
    <location>
        <begin position="197"/>
        <end position="343"/>
    </location>
</feature>
<dbReference type="GO" id="GO:0019826">
    <property type="term" value="F:oxygen sensor activity"/>
    <property type="evidence" value="ECO:0007669"/>
    <property type="project" value="UniProtKB-ARBA"/>
</dbReference>
<dbReference type="FunFam" id="3.30.450.40:FF:000052">
    <property type="entry name" value="Oxygen sensor histidine kinase response regulator DevS/DosS"/>
    <property type="match status" value="1"/>
</dbReference>
<dbReference type="GO" id="GO:0000155">
    <property type="term" value="F:phosphorelay sensor kinase activity"/>
    <property type="evidence" value="ECO:0007669"/>
    <property type="project" value="InterPro"/>
</dbReference>
<dbReference type="PANTHER" id="PTHR24421">
    <property type="entry name" value="NITRATE/NITRITE SENSOR PROTEIN NARX-RELATED"/>
    <property type="match status" value="1"/>
</dbReference>
<keyword evidence="3" id="KW-0963">Cytoplasm</keyword>
<dbReference type="Pfam" id="PF01590">
    <property type="entry name" value="GAF"/>
    <property type="match status" value="1"/>
</dbReference>
<evidence type="ECO:0000256" key="6">
    <source>
        <dbReference type="ARBA" id="ARBA00022723"/>
    </source>
</evidence>
<dbReference type="GO" id="GO:0070026">
    <property type="term" value="F:nitric oxide binding"/>
    <property type="evidence" value="ECO:0007669"/>
    <property type="project" value="UniProtKB-ARBA"/>
</dbReference>
<dbReference type="Pfam" id="PF13185">
    <property type="entry name" value="GAF_2"/>
    <property type="match status" value="1"/>
</dbReference>
<accession>A0A7W9NKJ9</accession>
<comment type="cofactor">
    <cofactor evidence="1">
        <name>Mg(2+)</name>
        <dbReference type="ChEBI" id="CHEBI:18420"/>
    </cofactor>
</comment>
<dbReference type="Proteomes" id="UP000585638">
    <property type="component" value="Unassembled WGS sequence"/>
</dbReference>
<dbReference type="GO" id="GO:0070483">
    <property type="term" value="P:detection of hypoxia"/>
    <property type="evidence" value="ECO:0007669"/>
    <property type="project" value="UniProtKB-ARBA"/>
</dbReference>
<dbReference type="CDD" id="cd16917">
    <property type="entry name" value="HATPase_UhpB-NarQ-NarX-like"/>
    <property type="match status" value="1"/>
</dbReference>
<dbReference type="GO" id="GO:0019825">
    <property type="term" value="F:oxygen binding"/>
    <property type="evidence" value="ECO:0007669"/>
    <property type="project" value="UniProtKB-ARBA"/>
</dbReference>
<dbReference type="PANTHER" id="PTHR24421:SF56">
    <property type="entry name" value="OXYGEN SENSOR HISTIDINE KINASE RESPONSE REGULATOR DOST"/>
    <property type="match status" value="1"/>
</dbReference>
<comment type="cofactor">
    <cofactor evidence="2">
        <name>heme</name>
        <dbReference type="ChEBI" id="CHEBI:30413"/>
    </cofactor>
</comment>
<dbReference type="InterPro" id="IPR036890">
    <property type="entry name" value="HATPase_C_sf"/>
</dbReference>
<dbReference type="GO" id="GO:0000287">
    <property type="term" value="F:magnesium ion binding"/>
    <property type="evidence" value="ECO:0007669"/>
    <property type="project" value="UniProtKB-ARBA"/>
</dbReference>
<dbReference type="InterPro" id="IPR050482">
    <property type="entry name" value="Sensor_HK_TwoCompSys"/>
</dbReference>
<dbReference type="Gene3D" id="1.20.5.1930">
    <property type="match status" value="1"/>
</dbReference>
<evidence type="ECO:0000256" key="2">
    <source>
        <dbReference type="ARBA" id="ARBA00001971"/>
    </source>
</evidence>
<gene>
    <name evidence="12" type="ORF">BJ998_006945</name>
</gene>
<evidence type="ECO:0000256" key="3">
    <source>
        <dbReference type="ARBA" id="ARBA00022490"/>
    </source>
</evidence>
<keyword evidence="9" id="KW-0408">Iron</keyword>
<keyword evidence="10" id="KW-0902">Two-component regulatory system</keyword>
<keyword evidence="13" id="KW-1185">Reference proteome</keyword>
<dbReference type="InterPro" id="IPR011712">
    <property type="entry name" value="Sig_transdc_His_kin_sub3_dim/P"/>
</dbReference>
<dbReference type="AlphaFoldDB" id="A0A7W9NKJ9"/>
<evidence type="ECO:0000256" key="9">
    <source>
        <dbReference type="ARBA" id="ARBA00023004"/>
    </source>
</evidence>
<feature type="domain" description="GAF" evidence="11">
    <location>
        <begin position="29"/>
        <end position="176"/>
    </location>
</feature>
<dbReference type="EMBL" id="JACHIR010000001">
    <property type="protein sequence ID" value="MBB5895749.1"/>
    <property type="molecule type" value="Genomic_DNA"/>
</dbReference>
<evidence type="ECO:0000313" key="13">
    <source>
        <dbReference type="Proteomes" id="UP000585638"/>
    </source>
</evidence>
<evidence type="ECO:0000256" key="10">
    <source>
        <dbReference type="ARBA" id="ARBA00023012"/>
    </source>
</evidence>
<dbReference type="GO" id="GO:0070025">
    <property type="term" value="F:carbon monoxide binding"/>
    <property type="evidence" value="ECO:0007669"/>
    <property type="project" value="UniProtKB-ARBA"/>
</dbReference>
<dbReference type="RefSeq" id="WP_312890464.1">
    <property type="nucleotide sequence ID" value="NZ_BAAAWY010000098.1"/>
</dbReference>
<sequence length="543" mass="58506">MRKRRPGSARSERLQGLLDAVLSVSSGIELESTLRRIVRAAVDLVDARYGALGVLGPDRTLAELVDIGLDDHTRRLIHDLPTGHGLLGVLIHDPKPLRLDDLTRHPAAMGMPAHHPPMRTFLGVPVRVRDEVFGNLYLTEKRGSGGFTEEDVFVVEALATAAGVAVENARLFEQSRRRQRWLEASSEVRAELLAGCTATDALQMVARRVRELAEADHTLILLVDEENDVLRVHSYAGPNGRTLVGRQLSDGDSVLAAITRDGVPRLIPNLADALGGEFGVDAVAFGPAVAVALRSAGGATGVLIAVRDKGSRPLEPSEVPLLSSFADQAAVAIEFAEKQRTQWLLAVLADRDRIARDLHDHVIQRLFATGLGLQGTLRRTADPDVRARIQKAVEQLDETVREIRTSIFDLHTSGGNGMEGLRRRLLDTVAELTADATPTPSVRISGAVDTLVPPSVAEHADAVVREALSNALRHARATELTLAVDAGEDLVIRVGDDGIGIPSDVRRSGLANLAERARACRGTLDVVPRETGGTLLTWRVPLP</sequence>
<protein>
    <submittedName>
        <fullName evidence="12">Signal transduction histidine kinase</fullName>
    </submittedName>
</protein>
<dbReference type="SMART" id="SM00065">
    <property type="entry name" value="GAF"/>
    <property type="match status" value="2"/>
</dbReference>
<organism evidence="12 13">
    <name type="scientific">Kutzneria kofuensis</name>
    <dbReference type="NCBI Taxonomy" id="103725"/>
    <lineage>
        <taxon>Bacteria</taxon>
        <taxon>Bacillati</taxon>
        <taxon>Actinomycetota</taxon>
        <taxon>Actinomycetes</taxon>
        <taxon>Pseudonocardiales</taxon>
        <taxon>Pseudonocardiaceae</taxon>
        <taxon>Kutzneria</taxon>
    </lineage>
</organism>
<evidence type="ECO:0000256" key="8">
    <source>
        <dbReference type="ARBA" id="ARBA00022842"/>
    </source>
</evidence>
<dbReference type="Pfam" id="PF02518">
    <property type="entry name" value="HATPase_c"/>
    <property type="match status" value="1"/>
</dbReference>
<proteinExistence type="predicted"/>
<dbReference type="Gene3D" id="3.30.565.10">
    <property type="entry name" value="Histidine kinase-like ATPase, C-terminal domain"/>
    <property type="match status" value="1"/>
</dbReference>
<keyword evidence="7 12" id="KW-0418">Kinase</keyword>
<dbReference type="SUPFAM" id="SSF55874">
    <property type="entry name" value="ATPase domain of HSP90 chaperone/DNA topoisomerase II/histidine kinase"/>
    <property type="match status" value="1"/>
</dbReference>
<keyword evidence="6" id="KW-0479">Metal-binding</keyword>
<comment type="caution">
    <text evidence="12">The sequence shown here is derived from an EMBL/GenBank/DDBJ whole genome shotgun (WGS) entry which is preliminary data.</text>
</comment>
<dbReference type="GO" id="GO:0016020">
    <property type="term" value="C:membrane"/>
    <property type="evidence" value="ECO:0007669"/>
    <property type="project" value="InterPro"/>
</dbReference>
<dbReference type="GO" id="GO:0005524">
    <property type="term" value="F:ATP binding"/>
    <property type="evidence" value="ECO:0007669"/>
    <property type="project" value="UniProtKB-ARBA"/>
</dbReference>
<dbReference type="SUPFAM" id="SSF55781">
    <property type="entry name" value="GAF domain-like"/>
    <property type="match status" value="2"/>
</dbReference>
<dbReference type="GO" id="GO:0046983">
    <property type="term" value="F:protein dimerization activity"/>
    <property type="evidence" value="ECO:0007669"/>
    <property type="project" value="InterPro"/>
</dbReference>
<keyword evidence="5" id="KW-0808">Transferase</keyword>
<evidence type="ECO:0000256" key="4">
    <source>
        <dbReference type="ARBA" id="ARBA00022553"/>
    </source>
</evidence>
<reference evidence="12 13" key="1">
    <citation type="submission" date="2020-08" db="EMBL/GenBank/DDBJ databases">
        <title>Sequencing the genomes of 1000 actinobacteria strains.</title>
        <authorList>
            <person name="Klenk H.-P."/>
        </authorList>
    </citation>
    <scope>NUCLEOTIDE SEQUENCE [LARGE SCALE GENOMIC DNA]</scope>
    <source>
        <strain evidence="12 13">DSM 43851</strain>
    </source>
</reference>
<dbReference type="Pfam" id="PF07730">
    <property type="entry name" value="HisKA_3"/>
    <property type="match status" value="1"/>
</dbReference>
<dbReference type="GO" id="GO:0020037">
    <property type="term" value="F:heme binding"/>
    <property type="evidence" value="ECO:0007669"/>
    <property type="project" value="UniProtKB-ARBA"/>
</dbReference>
<keyword evidence="4" id="KW-0597">Phosphoprotein</keyword>
<name>A0A7W9NKJ9_9PSEU</name>
<keyword evidence="8" id="KW-0460">Magnesium</keyword>
<evidence type="ECO:0000256" key="5">
    <source>
        <dbReference type="ARBA" id="ARBA00022679"/>
    </source>
</evidence>
<evidence type="ECO:0000256" key="1">
    <source>
        <dbReference type="ARBA" id="ARBA00001946"/>
    </source>
</evidence>
<evidence type="ECO:0000256" key="7">
    <source>
        <dbReference type="ARBA" id="ARBA00022777"/>
    </source>
</evidence>
<dbReference type="InterPro" id="IPR003594">
    <property type="entry name" value="HATPase_dom"/>
</dbReference>